<organism evidence="3 4">
    <name type="scientific">Pseudohongiella nitratireducens</name>
    <dbReference type="NCBI Taxonomy" id="1768907"/>
    <lineage>
        <taxon>Bacteria</taxon>
        <taxon>Pseudomonadati</taxon>
        <taxon>Pseudomonadota</taxon>
        <taxon>Gammaproteobacteria</taxon>
        <taxon>Pseudomonadales</taxon>
        <taxon>Pseudohongiellaceae</taxon>
        <taxon>Pseudohongiella</taxon>
    </lineage>
</organism>
<keyword evidence="2" id="KW-0732">Signal</keyword>
<dbReference type="AlphaFoldDB" id="A0A917GNY5"/>
<reference evidence="3" key="1">
    <citation type="journal article" date="2014" name="Int. J. Syst. Evol. Microbiol.">
        <title>Complete genome sequence of Corynebacterium casei LMG S-19264T (=DSM 44701T), isolated from a smear-ripened cheese.</title>
        <authorList>
            <consortium name="US DOE Joint Genome Institute (JGI-PGF)"/>
            <person name="Walter F."/>
            <person name="Albersmeier A."/>
            <person name="Kalinowski J."/>
            <person name="Ruckert C."/>
        </authorList>
    </citation>
    <scope>NUCLEOTIDE SEQUENCE</scope>
    <source>
        <strain evidence="3">CGMCC 1.15425</strain>
    </source>
</reference>
<reference evidence="3" key="2">
    <citation type="submission" date="2020-09" db="EMBL/GenBank/DDBJ databases">
        <authorList>
            <person name="Sun Q."/>
            <person name="Zhou Y."/>
        </authorList>
    </citation>
    <scope>NUCLEOTIDE SEQUENCE</scope>
    <source>
        <strain evidence="3">CGMCC 1.15425</strain>
    </source>
</reference>
<dbReference type="PANTHER" id="PTHR47197">
    <property type="entry name" value="PROTEIN NIRF"/>
    <property type="match status" value="1"/>
</dbReference>
<feature type="region of interest" description="Disordered" evidence="1">
    <location>
        <begin position="339"/>
        <end position="361"/>
    </location>
</feature>
<name>A0A917GNY5_9GAMM</name>
<protein>
    <submittedName>
        <fullName evidence="3">Uncharacterized protein</fullName>
    </submittedName>
</protein>
<proteinExistence type="predicted"/>
<dbReference type="SUPFAM" id="SSF50969">
    <property type="entry name" value="YVTN repeat-like/Quinoprotein amine dehydrogenase"/>
    <property type="match status" value="1"/>
</dbReference>
<dbReference type="InterPro" id="IPR051200">
    <property type="entry name" value="Host-pathogen_enzymatic-act"/>
</dbReference>
<dbReference type="InterPro" id="IPR015943">
    <property type="entry name" value="WD40/YVTN_repeat-like_dom_sf"/>
</dbReference>
<comment type="caution">
    <text evidence="3">The sequence shown here is derived from an EMBL/GenBank/DDBJ whole genome shotgun (WGS) entry which is preliminary data.</text>
</comment>
<evidence type="ECO:0000256" key="1">
    <source>
        <dbReference type="SAM" id="MobiDB-lite"/>
    </source>
</evidence>
<sequence>MKAVRQFGKIAAQTTLAASMLLTAAIAQAHPEITATEKMPVAGLYEIKFNQAADVLYVAATGSRGEENAARILVLDPESLAVQSEYDVGETALYGLAVNNRTQTLYGTATRTGHIVALDLENGEVKGMIGGDRAHVRQLVVDEDTNTIYASVVGSRRETDNPIPSSLWVIDGDAHEITKKIDIPGTLTGLDVDIDAGLAYMTDMNANHVVQVDIDSGDVLNQWPTGGESTINVAVDPEGQRLFVTNQGSGTLTIMNAGNGDVIETIATGEGALSVAYNPDANHIYVTNRRAGTTSVVDAESYEIVSNLATGTLPQSLAIDWETEVVYVSNKARGLGRNAPADAEPVVDENGDTVNRIIPNH</sequence>
<feature type="signal peptide" evidence="2">
    <location>
        <begin position="1"/>
        <end position="29"/>
    </location>
</feature>
<dbReference type="RefSeq" id="WP_068809889.1">
    <property type="nucleotide sequence ID" value="NZ_BMIY01000003.1"/>
</dbReference>
<feature type="chain" id="PRO_5036835271" evidence="2">
    <location>
        <begin position="30"/>
        <end position="361"/>
    </location>
</feature>
<keyword evidence="4" id="KW-1185">Reference proteome</keyword>
<dbReference type="EMBL" id="BMIY01000003">
    <property type="protein sequence ID" value="GGG53037.1"/>
    <property type="molecule type" value="Genomic_DNA"/>
</dbReference>
<gene>
    <name evidence="3" type="primary">yncE</name>
    <name evidence="3" type="ORF">GCM10011403_07810</name>
</gene>
<accession>A0A917GNY5</accession>
<dbReference type="Proteomes" id="UP000627715">
    <property type="component" value="Unassembled WGS sequence"/>
</dbReference>
<dbReference type="OrthoDB" id="7767057at2"/>
<dbReference type="Gene3D" id="2.130.10.10">
    <property type="entry name" value="YVTN repeat-like/Quinoprotein amine dehydrogenase"/>
    <property type="match status" value="1"/>
</dbReference>
<evidence type="ECO:0000313" key="4">
    <source>
        <dbReference type="Proteomes" id="UP000627715"/>
    </source>
</evidence>
<evidence type="ECO:0000313" key="3">
    <source>
        <dbReference type="EMBL" id="GGG53037.1"/>
    </source>
</evidence>
<dbReference type="InterPro" id="IPR011044">
    <property type="entry name" value="Quino_amine_DH_bsu"/>
</dbReference>
<dbReference type="PANTHER" id="PTHR47197:SF3">
    <property type="entry name" value="DIHYDRO-HEME D1 DEHYDROGENASE"/>
    <property type="match status" value="1"/>
</dbReference>
<evidence type="ECO:0000256" key="2">
    <source>
        <dbReference type="SAM" id="SignalP"/>
    </source>
</evidence>